<dbReference type="InterPro" id="IPR001881">
    <property type="entry name" value="EGF-like_Ca-bd_dom"/>
</dbReference>
<evidence type="ECO:0000313" key="8">
    <source>
        <dbReference type="Proteomes" id="UP001497623"/>
    </source>
</evidence>
<comment type="caution">
    <text evidence="4">Lacks conserved residue(s) required for the propagation of feature annotation.</text>
</comment>
<feature type="domain" description="EGF-like" evidence="6">
    <location>
        <begin position="132"/>
        <end position="170"/>
    </location>
</feature>
<name>A0AAV2S4V9_MEGNR</name>
<keyword evidence="5" id="KW-0472">Membrane</keyword>
<evidence type="ECO:0000256" key="5">
    <source>
        <dbReference type="SAM" id="Phobius"/>
    </source>
</evidence>
<dbReference type="InterPro" id="IPR000152">
    <property type="entry name" value="EGF-type_Asp/Asn_hydroxyl_site"/>
</dbReference>
<dbReference type="EMBL" id="CAXKWB010043655">
    <property type="protein sequence ID" value="CAL4159628.1"/>
    <property type="molecule type" value="Genomic_DNA"/>
</dbReference>
<organism evidence="7 8">
    <name type="scientific">Meganyctiphanes norvegica</name>
    <name type="common">Northern krill</name>
    <name type="synonym">Thysanopoda norvegica</name>
    <dbReference type="NCBI Taxonomy" id="48144"/>
    <lineage>
        <taxon>Eukaryota</taxon>
        <taxon>Metazoa</taxon>
        <taxon>Ecdysozoa</taxon>
        <taxon>Arthropoda</taxon>
        <taxon>Crustacea</taxon>
        <taxon>Multicrustacea</taxon>
        <taxon>Malacostraca</taxon>
        <taxon>Eumalacostraca</taxon>
        <taxon>Eucarida</taxon>
        <taxon>Euphausiacea</taxon>
        <taxon>Euphausiidae</taxon>
        <taxon>Meganyctiphanes</taxon>
    </lineage>
</organism>
<dbReference type="InterPro" id="IPR000742">
    <property type="entry name" value="EGF"/>
</dbReference>
<keyword evidence="5" id="KW-0812">Transmembrane</keyword>
<dbReference type="SMART" id="SM00179">
    <property type="entry name" value="EGF_CA"/>
    <property type="match status" value="1"/>
</dbReference>
<keyword evidence="1 4" id="KW-0245">EGF-like domain</keyword>
<feature type="transmembrane region" description="Helical" evidence="5">
    <location>
        <begin position="186"/>
        <end position="207"/>
    </location>
</feature>
<dbReference type="InterPro" id="IPR018097">
    <property type="entry name" value="EGF_Ca-bd_CS"/>
</dbReference>
<dbReference type="PROSITE" id="PS50026">
    <property type="entry name" value="EGF_3"/>
    <property type="match status" value="1"/>
</dbReference>
<keyword evidence="3 4" id="KW-1015">Disulfide bond</keyword>
<dbReference type="AlphaFoldDB" id="A0AAV2S4V9"/>
<evidence type="ECO:0000259" key="6">
    <source>
        <dbReference type="PROSITE" id="PS50026"/>
    </source>
</evidence>
<proteinExistence type="predicted"/>
<dbReference type="FunFam" id="2.10.25.10:FF:000151">
    <property type="entry name" value="FAT atypical cadherin 4"/>
    <property type="match status" value="1"/>
</dbReference>
<dbReference type="PROSITE" id="PS00010">
    <property type="entry name" value="ASX_HYDROXYL"/>
    <property type="match status" value="1"/>
</dbReference>
<evidence type="ECO:0000256" key="4">
    <source>
        <dbReference type="PROSITE-ProRule" id="PRU00076"/>
    </source>
</evidence>
<dbReference type="SUPFAM" id="SSF57196">
    <property type="entry name" value="EGF/Laminin"/>
    <property type="match status" value="1"/>
</dbReference>
<dbReference type="CDD" id="cd00054">
    <property type="entry name" value="EGF_CA"/>
    <property type="match status" value="1"/>
</dbReference>
<evidence type="ECO:0000256" key="1">
    <source>
        <dbReference type="ARBA" id="ARBA00022536"/>
    </source>
</evidence>
<keyword evidence="2" id="KW-0677">Repeat</keyword>
<reference evidence="7 8" key="1">
    <citation type="submission" date="2024-05" db="EMBL/GenBank/DDBJ databases">
        <authorList>
            <person name="Wallberg A."/>
        </authorList>
    </citation>
    <scope>NUCLEOTIDE SEQUENCE [LARGE SCALE GENOMIC DNA]</scope>
</reference>
<gene>
    <name evidence="7" type="ORF">MNOR_LOCUS32303</name>
</gene>
<protein>
    <recommendedName>
        <fullName evidence="6">EGF-like domain-containing protein</fullName>
    </recommendedName>
</protein>
<keyword evidence="8" id="KW-1185">Reference proteome</keyword>
<keyword evidence="5" id="KW-1133">Transmembrane helix</keyword>
<accession>A0AAV2S4V9</accession>
<feature type="non-terminal residue" evidence="7">
    <location>
        <position position="1"/>
    </location>
</feature>
<dbReference type="PROSITE" id="PS01186">
    <property type="entry name" value="EGF_2"/>
    <property type="match status" value="1"/>
</dbReference>
<dbReference type="SMART" id="SM00181">
    <property type="entry name" value="EGF"/>
    <property type="match status" value="2"/>
</dbReference>
<feature type="disulfide bond" evidence="4">
    <location>
        <begin position="160"/>
        <end position="169"/>
    </location>
</feature>
<dbReference type="Gene3D" id="2.10.25.10">
    <property type="entry name" value="Laminin"/>
    <property type="match status" value="1"/>
</dbReference>
<dbReference type="GO" id="GO:0005509">
    <property type="term" value="F:calcium ion binding"/>
    <property type="evidence" value="ECO:0007669"/>
    <property type="project" value="InterPro"/>
</dbReference>
<dbReference type="PROSITE" id="PS01187">
    <property type="entry name" value="EGF_CA"/>
    <property type="match status" value="1"/>
</dbReference>
<sequence>IDPASPSTKAPGAVFINKQNGVSVGGDPQFTNGQLQAVTSDLVLSCLDDVRVSGHVLPLASMPTGSEDGQWAQVTAAEHVINGCISPYSCTNTTCESPLTCNSAWGNPSCSCGPGQQLSLSVGVEDVRECIDVDECMLESPPCIHGGICQNLNPGYYCICAAGYTGMNCQWSLIQPHNTQKSTHSAMLLAAIALFLIVLVLLIVLYIHFHQRKLCCKNYRQTEENTKQIKQEKVDDENNFEIVDVRCIKLKSERKNSKGNVVSKITISNTVFQDDVRAYSYEGENSAAGSSLSTISGYCLEISQESKVKPIVPELCSVMDLLHDLPDATLLHPSSQSGLHKNSTDTEIHENMQSTVIECTK</sequence>
<evidence type="ECO:0000256" key="3">
    <source>
        <dbReference type="ARBA" id="ARBA00023157"/>
    </source>
</evidence>
<dbReference type="Pfam" id="PF00008">
    <property type="entry name" value="EGF"/>
    <property type="match status" value="1"/>
</dbReference>
<comment type="caution">
    <text evidence="7">The sequence shown here is derived from an EMBL/GenBank/DDBJ whole genome shotgun (WGS) entry which is preliminary data.</text>
</comment>
<evidence type="ECO:0000256" key="2">
    <source>
        <dbReference type="ARBA" id="ARBA00022737"/>
    </source>
</evidence>
<evidence type="ECO:0000313" key="7">
    <source>
        <dbReference type="EMBL" id="CAL4159628.1"/>
    </source>
</evidence>
<dbReference type="Proteomes" id="UP001497623">
    <property type="component" value="Unassembled WGS sequence"/>
</dbReference>
<dbReference type="PROSITE" id="PS00022">
    <property type="entry name" value="EGF_1"/>
    <property type="match status" value="1"/>
</dbReference>